<protein>
    <submittedName>
        <fullName evidence="10">Glycosyl transferase</fullName>
    </submittedName>
</protein>
<dbReference type="SUPFAM" id="SSF53448">
    <property type="entry name" value="Nucleotide-diphospho-sugar transferases"/>
    <property type="match status" value="1"/>
</dbReference>
<feature type="transmembrane region" description="Helical" evidence="8">
    <location>
        <begin position="234"/>
        <end position="255"/>
    </location>
</feature>
<keyword evidence="4 8" id="KW-0812">Transmembrane</keyword>
<evidence type="ECO:0000256" key="1">
    <source>
        <dbReference type="ARBA" id="ARBA00022475"/>
    </source>
</evidence>
<evidence type="ECO:0000313" key="10">
    <source>
        <dbReference type="EMBL" id="EIM57635.1"/>
    </source>
</evidence>
<evidence type="ECO:0000256" key="2">
    <source>
        <dbReference type="ARBA" id="ARBA00022676"/>
    </source>
</evidence>
<dbReference type="CDD" id="cd04187">
    <property type="entry name" value="DPM1_like_bac"/>
    <property type="match status" value="1"/>
</dbReference>
<dbReference type="InterPro" id="IPR001173">
    <property type="entry name" value="Glyco_trans_2-like"/>
</dbReference>
<reference evidence="10 11" key="1">
    <citation type="submission" date="2010-08" db="EMBL/GenBank/DDBJ databases">
        <authorList>
            <consortium name="US DOE Joint Genome Institute (JGI-PGF)"/>
            <person name="Lucas S."/>
            <person name="Copeland A."/>
            <person name="Lapidus A."/>
            <person name="Cheng J.-F."/>
            <person name="Bruce D."/>
            <person name="Goodwin L."/>
            <person name="Pitluck S."/>
            <person name="Land M.L."/>
            <person name="Hauser L."/>
            <person name="Chang Y.-J."/>
            <person name="Anderson I.J."/>
            <person name="Johnson E."/>
            <person name="Mulhopadhyay B."/>
            <person name="Kyrpides N."/>
            <person name="Woyke T.J."/>
        </authorList>
    </citation>
    <scope>NUCLEOTIDE SEQUENCE [LARGE SCALE GENOMIC DNA]</scope>
    <source>
        <strain evidence="10 11">6</strain>
    </source>
</reference>
<dbReference type="GO" id="GO:0005886">
    <property type="term" value="C:plasma membrane"/>
    <property type="evidence" value="ECO:0007669"/>
    <property type="project" value="TreeGrafter"/>
</dbReference>
<dbReference type="eggNOG" id="COG0463">
    <property type="taxonomic scope" value="Bacteria"/>
</dbReference>
<keyword evidence="3 10" id="KW-0808">Transferase</keyword>
<keyword evidence="11" id="KW-1185">Reference proteome</keyword>
<name>I5AV12_EUBC6</name>
<dbReference type="STRING" id="633697.EubceDRAFT1_1860"/>
<evidence type="ECO:0000256" key="3">
    <source>
        <dbReference type="ARBA" id="ARBA00022679"/>
    </source>
</evidence>
<organism evidence="10 11">
    <name type="scientific">Eubacterium cellulosolvens (strain ATCC 43171 / JCM 9499 / 6)</name>
    <name type="common">Cillobacterium cellulosolvens</name>
    <dbReference type="NCBI Taxonomy" id="633697"/>
    <lineage>
        <taxon>Bacteria</taxon>
        <taxon>Bacillati</taxon>
        <taxon>Bacillota</taxon>
        <taxon>Clostridia</taxon>
        <taxon>Eubacteriales</taxon>
        <taxon>Eubacteriaceae</taxon>
        <taxon>Eubacterium</taxon>
    </lineage>
</organism>
<feature type="transmembrane region" description="Helical" evidence="8">
    <location>
        <begin position="267"/>
        <end position="292"/>
    </location>
</feature>
<dbReference type="Proteomes" id="UP000005753">
    <property type="component" value="Chromosome"/>
</dbReference>
<reference evidence="10 11" key="2">
    <citation type="submission" date="2012-02" db="EMBL/GenBank/DDBJ databases">
        <title>Improved High-Quality Draft sequence of Eubacterium cellulosolvens 6.</title>
        <authorList>
            <consortium name="US DOE Joint Genome Institute"/>
            <person name="Lucas S."/>
            <person name="Han J."/>
            <person name="Lapidus A."/>
            <person name="Cheng J.-F."/>
            <person name="Goodwin L."/>
            <person name="Pitluck S."/>
            <person name="Peters L."/>
            <person name="Mikhailova N."/>
            <person name="Gu W."/>
            <person name="Detter J.C."/>
            <person name="Han C."/>
            <person name="Tapia R."/>
            <person name="Land M."/>
            <person name="Hauser L."/>
            <person name="Kyrpides N."/>
            <person name="Ivanova N."/>
            <person name="Pagani I."/>
            <person name="Johnson E."/>
            <person name="Mukhopadhyay B."/>
            <person name="Anderson I."/>
            <person name="Woyke T."/>
        </authorList>
    </citation>
    <scope>NUCLEOTIDE SEQUENCE [LARGE SCALE GENOMIC DNA]</scope>
    <source>
        <strain evidence="10 11">6</strain>
    </source>
</reference>
<keyword evidence="7 8" id="KW-0472">Membrane</keyword>
<dbReference type="GO" id="GO:0016757">
    <property type="term" value="F:glycosyltransferase activity"/>
    <property type="evidence" value="ECO:0007669"/>
    <property type="project" value="UniProtKB-KW"/>
</dbReference>
<evidence type="ECO:0000256" key="5">
    <source>
        <dbReference type="ARBA" id="ARBA00022985"/>
    </source>
</evidence>
<dbReference type="HOGENOM" id="CLU_033536_0_1_9"/>
<evidence type="ECO:0000259" key="9">
    <source>
        <dbReference type="Pfam" id="PF00535"/>
    </source>
</evidence>
<sequence>MDVKQRTGSLMVILPAYNEEGNIQRSADCIAEKLEAASVSYRILYVDDGSTDRTWECIRNASEKNPKVRGLHFSRNFGKEGAIFAALCNMDLDCCVVMDADLQHPVDKLVEMYHLWELGYDVVEGVKTDRGQEGLLHKKAAGAFYNLMSWAAGFDMKRTSDFKLLDKNVVDVLVSVPERKTFFRAMSFWAGFRRAVVEYDVLEREAGESKWSTRSLVRYALNNIGSFTEKPMYWIMYMGIAILGGDVIYALIALIRSALGHPAPRNAGVIFAVLLTGSMIMIAMGIMGFYIARIFDEVRQRPRFIISEACGSEISMGTGTVQKLG</sequence>
<keyword evidence="5" id="KW-0448">Lipopolysaccharide biosynthesis</keyword>
<evidence type="ECO:0000256" key="6">
    <source>
        <dbReference type="ARBA" id="ARBA00022989"/>
    </source>
</evidence>
<evidence type="ECO:0000313" key="11">
    <source>
        <dbReference type="Proteomes" id="UP000005753"/>
    </source>
</evidence>
<gene>
    <name evidence="10" type="ORF">EubceDRAFT1_1860</name>
</gene>
<dbReference type="PANTHER" id="PTHR48090:SF3">
    <property type="entry name" value="UNDECAPRENYL-PHOSPHATE 4-DEOXY-4-FORMAMIDO-L-ARABINOSE TRANSFERASE"/>
    <property type="match status" value="1"/>
</dbReference>
<feature type="domain" description="Glycosyltransferase 2-like" evidence="9">
    <location>
        <begin position="12"/>
        <end position="140"/>
    </location>
</feature>
<dbReference type="InterPro" id="IPR050256">
    <property type="entry name" value="Glycosyltransferase_2"/>
</dbReference>
<dbReference type="EMBL" id="CM001487">
    <property type="protein sequence ID" value="EIM57635.1"/>
    <property type="molecule type" value="Genomic_DNA"/>
</dbReference>
<keyword evidence="2" id="KW-0328">Glycosyltransferase</keyword>
<dbReference type="GO" id="GO:0009103">
    <property type="term" value="P:lipopolysaccharide biosynthetic process"/>
    <property type="evidence" value="ECO:0007669"/>
    <property type="project" value="UniProtKB-KW"/>
</dbReference>
<dbReference type="InterPro" id="IPR029044">
    <property type="entry name" value="Nucleotide-diphossugar_trans"/>
</dbReference>
<evidence type="ECO:0000256" key="8">
    <source>
        <dbReference type="SAM" id="Phobius"/>
    </source>
</evidence>
<dbReference type="Pfam" id="PF00535">
    <property type="entry name" value="Glycos_transf_2"/>
    <property type="match status" value="1"/>
</dbReference>
<evidence type="ECO:0000256" key="4">
    <source>
        <dbReference type="ARBA" id="ARBA00022692"/>
    </source>
</evidence>
<evidence type="ECO:0000256" key="7">
    <source>
        <dbReference type="ARBA" id="ARBA00023136"/>
    </source>
</evidence>
<proteinExistence type="predicted"/>
<dbReference type="Gene3D" id="3.90.550.10">
    <property type="entry name" value="Spore Coat Polysaccharide Biosynthesis Protein SpsA, Chain A"/>
    <property type="match status" value="1"/>
</dbReference>
<keyword evidence="1" id="KW-1003">Cell membrane</keyword>
<dbReference type="AlphaFoldDB" id="I5AV12"/>
<dbReference type="PANTHER" id="PTHR48090">
    <property type="entry name" value="UNDECAPRENYL-PHOSPHATE 4-DEOXY-4-FORMAMIDO-L-ARABINOSE TRANSFERASE-RELATED"/>
    <property type="match status" value="1"/>
</dbReference>
<accession>I5AV12</accession>
<dbReference type="OrthoDB" id="9807778at2"/>
<keyword evidence="6 8" id="KW-1133">Transmembrane helix</keyword>